<evidence type="ECO:0008006" key="4">
    <source>
        <dbReference type="Google" id="ProtNLM"/>
    </source>
</evidence>
<dbReference type="Gene3D" id="3.30.420.10">
    <property type="entry name" value="Ribonuclease H-like superfamily/Ribonuclease H"/>
    <property type="match status" value="1"/>
</dbReference>
<reference evidence="2" key="1">
    <citation type="journal article" date="2023" name="Insect Mol. Biol.">
        <title>Genome sequencing provides insights into the evolution of gene families encoding plant cell wall-degrading enzymes in longhorned beetles.</title>
        <authorList>
            <person name="Shin N.R."/>
            <person name="Okamura Y."/>
            <person name="Kirsch R."/>
            <person name="Pauchet Y."/>
        </authorList>
    </citation>
    <scope>NUCLEOTIDE SEQUENCE</scope>
    <source>
        <strain evidence="2">MMC_N1</strain>
    </source>
</reference>
<dbReference type="Pfam" id="PF03564">
    <property type="entry name" value="DUF1759"/>
    <property type="match status" value="1"/>
</dbReference>
<dbReference type="PANTHER" id="PTHR47331">
    <property type="entry name" value="PHD-TYPE DOMAIN-CONTAINING PROTEIN"/>
    <property type="match status" value="1"/>
</dbReference>
<dbReference type="Pfam" id="PF05380">
    <property type="entry name" value="Peptidase_A17"/>
    <property type="match status" value="1"/>
</dbReference>
<proteinExistence type="predicted"/>
<dbReference type="InterPro" id="IPR012337">
    <property type="entry name" value="RNaseH-like_sf"/>
</dbReference>
<protein>
    <recommendedName>
        <fullName evidence="4">Peptidase aspartic putative domain-containing protein</fullName>
    </recommendedName>
</protein>
<dbReference type="EMBL" id="JAPWTJ010002352">
    <property type="protein sequence ID" value="KAJ8966512.1"/>
    <property type="molecule type" value="Genomic_DNA"/>
</dbReference>
<dbReference type="InterPro" id="IPR005312">
    <property type="entry name" value="DUF1759"/>
</dbReference>
<gene>
    <name evidence="2" type="ORF">NQ317_010498</name>
</gene>
<dbReference type="InterPro" id="IPR008042">
    <property type="entry name" value="Retrotrans_Pao"/>
</dbReference>
<keyword evidence="3" id="KW-1185">Reference proteome</keyword>
<dbReference type="PANTHER" id="PTHR47331:SF5">
    <property type="entry name" value="RIBONUCLEASE H"/>
    <property type="match status" value="1"/>
</dbReference>
<sequence length="1215" mass="137838">MAHVYARPHHMLQTEEEVLILLRMILQRVLEKLHVRLIQKFDIDIARMYCWDQNKRFLNKMCVLKSTSSELQPLRGVISPFCGHFWWMMSTGHSYTVGAEVLAYADDLVILVKGNEWEINNSLQDTLDAHMDPLSGGPKAFNGLPEPNSLLRLQRLASLAITGALRTTPSAAMEILLDLPPLHIFMEREARWATYRLHQASSSMLQATTMEQNRLIDDIKSHSILSMPSDIVAGTQMDQKLQREQELEYTVAALGHLNILWNCQKALNNLSLRNHVTLVWIPGHSGQEGNEIADSLARKEGETTFIGPEPVLGISYNTAKMAVLNWSERRNPSVLAELTRLYTGHCRNLDIIMHRIGLVEDTECRLCLEDDTYKGRSGGASAEGALIILLKFILFMVWLMVTPLKPKDYIELGFLTIDSPIIALENLHENTQSRHIGTVQFNSMGRNCWRAKAAITRLETFVRNSENDSSIDVNEYIIREPFLVKAFEEYITVQNQIEDEDESQADDRIEVEQKYLSLSAKLKRSIQKLSAVPKIENGNSPNSRPRESTSNPLSKAMPKISLPTFSGKYDEWNAFIDLFTVLPANPLTEVREMLVTDDNYKTALDLLKKRYSNKLVIINSHLKALIETPNVTKGDASNLRRFLSHIKQHINSLKSLEVPVDTWDLMLIYLLSHKLDFRTHQSYELEKPSNDLPKLVDLIDFIEKRCTALENVTVPDTKYKPSRHTVAKCTSNGCKICGKKHHTLLHRNSKPTDDKSKETTAQTAFATNDNNSEQCRCSESRSHSPAECSAADQTTLFTHGEDSQILLGTANIILLSKSGVKVNVRALLDSASQTTFITLETFKRLNDDGYMKIINIQGISNNSTQTNKMVDVKILSRINNSFKINAHCAVLSKITWPLPHSVVDRQKLEIPADLNLADPLFHQPSKIDMLIGADILFDIIAPGIIRLGKDLPTMQNTQLGWIIAGPAPSKNSFSHISINLFSHQLPLEELIPKFWQIEEITTKRFLSPEDKLCERKFVDSLIRLKNGAFQVDLPLRNDNDYKKLGDSYTSAARRFINLEKRFLRDQNLFSEYKQFIDEYVKLGHASGASTVEEGVQLVSELNKMLNSAQFHLHKWNSNNTSILTGVTHSFRYSLDSQSDQFNFSVPSLPVDKVLTKRQVLSCIARMFDPLGLIGPIVVSAKILMQKIWCSKINWDERLPPNYKLFGINIRKTYQV</sequence>
<dbReference type="SUPFAM" id="SSF53098">
    <property type="entry name" value="Ribonuclease H-like"/>
    <property type="match status" value="1"/>
</dbReference>
<accession>A0ABQ9IUZ8</accession>
<comment type="caution">
    <text evidence="2">The sequence shown here is derived from an EMBL/GenBank/DDBJ whole genome shotgun (WGS) entry which is preliminary data.</text>
</comment>
<name>A0ABQ9IUZ8_9CUCU</name>
<organism evidence="2 3">
    <name type="scientific">Molorchus minor</name>
    <dbReference type="NCBI Taxonomy" id="1323400"/>
    <lineage>
        <taxon>Eukaryota</taxon>
        <taxon>Metazoa</taxon>
        <taxon>Ecdysozoa</taxon>
        <taxon>Arthropoda</taxon>
        <taxon>Hexapoda</taxon>
        <taxon>Insecta</taxon>
        <taxon>Pterygota</taxon>
        <taxon>Neoptera</taxon>
        <taxon>Endopterygota</taxon>
        <taxon>Coleoptera</taxon>
        <taxon>Polyphaga</taxon>
        <taxon>Cucujiformia</taxon>
        <taxon>Chrysomeloidea</taxon>
        <taxon>Cerambycidae</taxon>
        <taxon>Lamiinae</taxon>
        <taxon>Monochamini</taxon>
        <taxon>Molorchus</taxon>
    </lineage>
</organism>
<dbReference type="Proteomes" id="UP001162164">
    <property type="component" value="Unassembled WGS sequence"/>
</dbReference>
<evidence type="ECO:0000313" key="3">
    <source>
        <dbReference type="Proteomes" id="UP001162164"/>
    </source>
</evidence>
<feature type="region of interest" description="Disordered" evidence="1">
    <location>
        <begin position="533"/>
        <end position="555"/>
    </location>
</feature>
<evidence type="ECO:0000313" key="2">
    <source>
        <dbReference type="EMBL" id="KAJ8966512.1"/>
    </source>
</evidence>
<dbReference type="InterPro" id="IPR036397">
    <property type="entry name" value="RNaseH_sf"/>
</dbReference>
<feature type="compositionally biased region" description="Polar residues" evidence="1">
    <location>
        <begin position="537"/>
        <end position="553"/>
    </location>
</feature>
<evidence type="ECO:0000256" key="1">
    <source>
        <dbReference type="SAM" id="MobiDB-lite"/>
    </source>
</evidence>